<evidence type="ECO:0000313" key="3">
    <source>
        <dbReference type="EMBL" id="EYB83842.1"/>
    </source>
</evidence>
<dbReference type="Pfam" id="PF17921">
    <property type="entry name" value="Integrase_H2C2"/>
    <property type="match status" value="1"/>
</dbReference>
<proteinExistence type="predicted"/>
<evidence type="ECO:0000313" key="4">
    <source>
        <dbReference type="Proteomes" id="UP000024635"/>
    </source>
</evidence>
<dbReference type="OrthoDB" id="8019190at2759"/>
<dbReference type="GO" id="GO:0015074">
    <property type="term" value="P:DNA integration"/>
    <property type="evidence" value="ECO:0007669"/>
    <property type="project" value="InterPro"/>
</dbReference>
<dbReference type="InterPro" id="IPR001584">
    <property type="entry name" value="Integrase_cat-core"/>
</dbReference>
<dbReference type="InterPro" id="IPR012337">
    <property type="entry name" value="RNaseH-like_sf"/>
</dbReference>
<evidence type="ECO:0000256" key="1">
    <source>
        <dbReference type="SAM" id="MobiDB-lite"/>
    </source>
</evidence>
<dbReference type="Gene3D" id="3.30.420.10">
    <property type="entry name" value="Ribonuclease H-like superfamily/Ribonuclease H"/>
    <property type="match status" value="1"/>
</dbReference>
<dbReference type="InterPro" id="IPR036397">
    <property type="entry name" value="RNaseH_sf"/>
</dbReference>
<dbReference type="Proteomes" id="UP000024635">
    <property type="component" value="Unassembled WGS sequence"/>
</dbReference>
<organism evidence="3 4">
    <name type="scientific">Ancylostoma ceylanicum</name>
    <dbReference type="NCBI Taxonomy" id="53326"/>
    <lineage>
        <taxon>Eukaryota</taxon>
        <taxon>Metazoa</taxon>
        <taxon>Ecdysozoa</taxon>
        <taxon>Nematoda</taxon>
        <taxon>Chromadorea</taxon>
        <taxon>Rhabditida</taxon>
        <taxon>Rhabditina</taxon>
        <taxon>Rhabditomorpha</taxon>
        <taxon>Strongyloidea</taxon>
        <taxon>Ancylostomatidae</taxon>
        <taxon>Ancylostomatinae</taxon>
        <taxon>Ancylostoma</taxon>
    </lineage>
</organism>
<dbReference type="InterPro" id="IPR040676">
    <property type="entry name" value="DUF5641"/>
</dbReference>
<dbReference type="Gene3D" id="1.10.340.70">
    <property type="match status" value="1"/>
</dbReference>
<sequence length="439" mass="49665">MESSAKRPILLMPGHPLTAMIISHYHHKLLHAGVPHLVATLRTKYLIPKIRQASNSIVAKCVTCKRHQGRCYSYPPAPDLPHERVSRSHPFQNTGLDYMGPLLVRSERTQERKVWVCLFTCMTTRAVHLEAVIDNSTAQFLLAFRRFIARRGAPELVLSDNAPTFKLGREVLTNELVKMKDEEIIHNFTTEHNFRWNFITPLSPWKGGFYERLVGSVKTALKKTIPRQILDLPKLQTLICEVEAVLNTRPITSVPTNTAEEAYVLRPIDLISPYFRLGQLNGPVGTRAFYNESNETDSQASITLYYTVLRESLDAFWNIWRKEYLQLLGEKNILLPNKKQGARKGPSVGDVVLMKQENTPRSRWPLGLVIGLNKSTDGAYRSAQVRTSKNTILDRSINQLLPLEITAATEETAKGTSTGPTPSRIQPTRAAKQKRANRN</sequence>
<comment type="caution">
    <text evidence="3">The sequence shown here is derived from an EMBL/GenBank/DDBJ whole genome shotgun (WGS) entry which is preliminary data.</text>
</comment>
<feature type="domain" description="Integrase catalytic" evidence="2">
    <location>
        <begin position="86"/>
        <end position="267"/>
    </location>
</feature>
<dbReference type="PANTHER" id="PTHR47331:SF2">
    <property type="match status" value="1"/>
</dbReference>
<dbReference type="SUPFAM" id="SSF53098">
    <property type="entry name" value="Ribonuclease H-like"/>
    <property type="match status" value="1"/>
</dbReference>
<dbReference type="PANTHER" id="PTHR47331">
    <property type="entry name" value="PHD-TYPE DOMAIN-CONTAINING PROTEIN"/>
    <property type="match status" value="1"/>
</dbReference>
<keyword evidence="4" id="KW-1185">Reference proteome</keyword>
<name>A0A016S0F8_9BILA</name>
<dbReference type="InterPro" id="IPR041588">
    <property type="entry name" value="Integrase_H2C2"/>
</dbReference>
<accession>A0A016S0F8</accession>
<dbReference type="Pfam" id="PF18701">
    <property type="entry name" value="DUF5641"/>
    <property type="match status" value="1"/>
</dbReference>
<dbReference type="AlphaFoldDB" id="A0A016S0F8"/>
<feature type="compositionally biased region" description="Polar residues" evidence="1">
    <location>
        <begin position="414"/>
        <end position="426"/>
    </location>
</feature>
<dbReference type="STRING" id="53326.A0A016S0F8"/>
<dbReference type="PROSITE" id="PS50994">
    <property type="entry name" value="INTEGRASE"/>
    <property type="match status" value="1"/>
</dbReference>
<dbReference type="EMBL" id="JARK01001664">
    <property type="protein sequence ID" value="EYB83842.1"/>
    <property type="molecule type" value="Genomic_DNA"/>
</dbReference>
<gene>
    <name evidence="3" type="primary">Acey_s0328.g2641</name>
    <name evidence="3" type="ORF">Y032_0328g2641</name>
</gene>
<evidence type="ECO:0000259" key="2">
    <source>
        <dbReference type="PROSITE" id="PS50994"/>
    </source>
</evidence>
<reference evidence="4" key="1">
    <citation type="journal article" date="2015" name="Nat. Genet.">
        <title>The genome and transcriptome of the zoonotic hookworm Ancylostoma ceylanicum identify infection-specific gene families.</title>
        <authorList>
            <person name="Schwarz E.M."/>
            <person name="Hu Y."/>
            <person name="Antoshechkin I."/>
            <person name="Miller M.M."/>
            <person name="Sternberg P.W."/>
            <person name="Aroian R.V."/>
        </authorList>
    </citation>
    <scope>NUCLEOTIDE SEQUENCE</scope>
    <source>
        <strain evidence="4">HY135</strain>
    </source>
</reference>
<protein>
    <recommendedName>
        <fullName evidence="2">Integrase catalytic domain-containing protein</fullName>
    </recommendedName>
</protein>
<dbReference type="GO" id="GO:0003676">
    <property type="term" value="F:nucleic acid binding"/>
    <property type="evidence" value="ECO:0007669"/>
    <property type="project" value="InterPro"/>
</dbReference>
<feature type="region of interest" description="Disordered" evidence="1">
    <location>
        <begin position="409"/>
        <end position="439"/>
    </location>
</feature>